<accession>A0A1E5REH8</accession>
<dbReference type="EMBL" id="LPNM01000007">
    <property type="protein sequence ID" value="OEJ85318.1"/>
    <property type="molecule type" value="Genomic_DNA"/>
</dbReference>
<evidence type="ECO:0000256" key="1">
    <source>
        <dbReference type="SAM" id="Phobius"/>
    </source>
</evidence>
<keyword evidence="1" id="KW-0472">Membrane</keyword>
<dbReference type="PANTHER" id="PTHR28112:SF1">
    <property type="entry name" value="SRP-INDEPENDENT TARGETING PROTEIN 3"/>
    <property type="match status" value="1"/>
</dbReference>
<reference evidence="3" key="1">
    <citation type="journal article" date="2016" name="Genome Announc.">
        <title>Genome sequences of three species of Hanseniaspora isolated from spontaneous wine fermentations.</title>
        <authorList>
            <person name="Sternes P.R."/>
            <person name="Lee D."/>
            <person name="Kutyna D.R."/>
            <person name="Borneman A.R."/>
        </authorList>
    </citation>
    <scope>NUCLEOTIDE SEQUENCE [LARGE SCALE GENOMIC DNA]</scope>
    <source>
        <strain evidence="3">AWRI3579</strain>
    </source>
</reference>
<dbReference type="InterPro" id="IPR012098">
    <property type="entry name" value="SND3_fun"/>
</dbReference>
<keyword evidence="1" id="KW-0812">Transmembrane</keyword>
<gene>
    <name evidence="2" type="ORF">AWRI3579_g2175</name>
</gene>
<keyword evidence="3" id="KW-1185">Reference proteome</keyword>
<keyword evidence="1" id="KW-1133">Transmembrane helix</keyword>
<dbReference type="OrthoDB" id="18139at2759"/>
<comment type="caution">
    <text evidence="2">The sequence shown here is derived from an EMBL/GenBank/DDBJ whole genome shotgun (WGS) entry which is preliminary data.</text>
</comment>
<protein>
    <submittedName>
        <fullName evidence="2">Inorganic phosphate transport protein PHO88</fullName>
    </submittedName>
</protein>
<evidence type="ECO:0000313" key="2">
    <source>
        <dbReference type="EMBL" id="OEJ85318.1"/>
    </source>
</evidence>
<dbReference type="PIRSF" id="PIRSF008756">
    <property type="entry name" value="P_tr_PHO88"/>
    <property type="match status" value="1"/>
</dbReference>
<feature type="transmembrane region" description="Helical" evidence="1">
    <location>
        <begin position="29"/>
        <end position="47"/>
    </location>
</feature>
<evidence type="ECO:0000313" key="3">
    <source>
        <dbReference type="Proteomes" id="UP000095728"/>
    </source>
</evidence>
<dbReference type="GO" id="GO:0005739">
    <property type="term" value="C:mitochondrion"/>
    <property type="evidence" value="ECO:0007669"/>
    <property type="project" value="TreeGrafter"/>
</dbReference>
<name>A0A1E5REH8_9ASCO</name>
<organism evidence="2 3">
    <name type="scientific">Hanseniaspora osmophila</name>
    <dbReference type="NCBI Taxonomy" id="56408"/>
    <lineage>
        <taxon>Eukaryota</taxon>
        <taxon>Fungi</taxon>
        <taxon>Dikarya</taxon>
        <taxon>Ascomycota</taxon>
        <taxon>Saccharomycotina</taxon>
        <taxon>Saccharomycetes</taxon>
        <taxon>Saccharomycodales</taxon>
        <taxon>Saccharomycodaceae</taxon>
        <taxon>Hanseniaspora</taxon>
    </lineage>
</organism>
<dbReference type="Pfam" id="PF10032">
    <property type="entry name" value="Pho88"/>
    <property type="match status" value="1"/>
</dbReference>
<proteinExistence type="predicted"/>
<dbReference type="GO" id="GO:0045047">
    <property type="term" value="P:protein targeting to ER"/>
    <property type="evidence" value="ECO:0007669"/>
    <property type="project" value="InterPro"/>
</dbReference>
<dbReference type="InParanoid" id="A0A1E5REH8"/>
<sequence>MNPAVTNIGLMLLMNQFAKRLDMENKDTIFYIRVAFVAMNLITYLVYQYTRMQIIKRNDLTTLKYKEQKSAFQSMSDPNAATDDMHITTHRDYDLGQVDTAIKGMYSSLAMMGFMHLYMGYTQPLLMQSVSPVKGAFESPAVKIHLFGKEAAGALKRPFTAPSMFGGAPKNEEVEAKKEK</sequence>
<dbReference type="GO" id="GO:0005783">
    <property type="term" value="C:endoplasmic reticulum"/>
    <property type="evidence" value="ECO:0007669"/>
    <property type="project" value="InterPro"/>
</dbReference>
<dbReference type="PANTHER" id="PTHR28112">
    <property type="entry name" value="SRP-INDEPENDENT TARGETING PROTEIN 3"/>
    <property type="match status" value="1"/>
</dbReference>
<dbReference type="AlphaFoldDB" id="A0A1E5REH8"/>
<dbReference type="FunCoup" id="A0A1E5REH8">
    <property type="interactions" value="261"/>
</dbReference>
<dbReference type="Proteomes" id="UP000095728">
    <property type="component" value="Unassembled WGS sequence"/>
</dbReference>